<evidence type="ECO:0000256" key="6">
    <source>
        <dbReference type="ARBA" id="ARBA00023315"/>
    </source>
</evidence>
<sequence>FFGRMAELPTGVLRIALKSGAPLVPVFIWRDGKYTHREVIEKPIELDRKGDGEELISKNMGKLLTVMETHISEHLTEWELFHDIWID</sequence>
<feature type="non-terminal residue" evidence="7">
    <location>
        <position position="1"/>
    </location>
</feature>
<reference evidence="7" key="1">
    <citation type="journal article" date="2014" name="Front. Microbiol.">
        <title>High frequency of phylogenetically diverse reductive dehalogenase-homologous genes in deep subseafloor sedimentary metagenomes.</title>
        <authorList>
            <person name="Kawai M."/>
            <person name="Futagami T."/>
            <person name="Toyoda A."/>
            <person name="Takaki Y."/>
            <person name="Nishi S."/>
            <person name="Hori S."/>
            <person name="Arai W."/>
            <person name="Tsubouchi T."/>
            <person name="Morono Y."/>
            <person name="Uchiyama I."/>
            <person name="Ito T."/>
            <person name="Fujiyama A."/>
            <person name="Inagaki F."/>
            <person name="Takami H."/>
        </authorList>
    </citation>
    <scope>NUCLEOTIDE SEQUENCE</scope>
    <source>
        <strain evidence="7">Expedition CK06-06</strain>
    </source>
</reference>
<keyword evidence="2" id="KW-1003">Cell membrane</keyword>
<evidence type="ECO:0000256" key="1">
    <source>
        <dbReference type="ARBA" id="ARBA00004533"/>
    </source>
</evidence>
<dbReference type="AlphaFoldDB" id="X1P4Z6"/>
<comment type="subcellular location">
    <subcellularLocation>
        <location evidence="1">Cell inner membrane</location>
    </subcellularLocation>
</comment>
<evidence type="ECO:0000256" key="5">
    <source>
        <dbReference type="ARBA" id="ARBA00023136"/>
    </source>
</evidence>
<evidence type="ECO:0000256" key="3">
    <source>
        <dbReference type="ARBA" id="ARBA00022519"/>
    </source>
</evidence>
<protein>
    <recommendedName>
        <fullName evidence="8">Phospholipid/glycerol acyltransferase domain-containing protein</fullName>
    </recommendedName>
</protein>
<keyword evidence="6" id="KW-0012">Acyltransferase</keyword>
<dbReference type="GO" id="GO:0005886">
    <property type="term" value="C:plasma membrane"/>
    <property type="evidence" value="ECO:0007669"/>
    <property type="project" value="UniProtKB-SubCell"/>
</dbReference>
<name>X1P4Z6_9ZZZZ</name>
<keyword evidence="4" id="KW-0808">Transferase</keyword>
<gene>
    <name evidence="7" type="ORF">S06H3_38549</name>
</gene>
<dbReference type="EMBL" id="BARV01023505">
    <property type="protein sequence ID" value="GAI37511.1"/>
    <property type="molecule type" value="Genomic_DNA"/>
</dbReference>
<accession>X1P4Z6</accession>
<comment type="caution">
    <text evidence="7">The sequence shown here is derived from an EMBL/GenBank/DDBJ whole genome shotgun (WGS) entry which is preliminary data.</text>
</comment>
<dbReference type="GO" id="GO:0016746">
    <property type="term" value="F:acyltransferase activity"/>
    <property type="evidence" value="ECO:0007669"/>
    <property type="project" value="UniProtKB-KW"/>
</dbReference>
<evidence type="ECO:0000313" key="7">
    <source>
        <dbReference type="EMBL" id="GAI37511.1"/>
    </source>
</evidence>
<dbReference type="InterPro" id="IPR004960">
    <property type="entry name" value="LipA_acyltrans"/>
</dbReference>
<dbReference type="GO" id="GO:0008610">
    <property type="term" value="P:lipid biosynthetic process"/>
    <property type="evidence" value="ECO:0007669"/>
    <property type="project" value="UniProtKB-ARBA"/>
</dbReference>
<dbReference type="Pfam" id="PF03279">
    <property type="entry name" value="Lip_A_acyltrans"/>
    <property type="match status" value="1"/>
</dbReference>
<organism evidence="7">
    <name type="scientific">marine sediment metagenome</name>
    <dbReference type="NCBI Taxonomy" id="412755"/>
    <lineage>
        <taxon>unclassified sequences</taxon>
        <taxon>metagenomes</taxon>
        <taxon>ecological metagenomes</taxon>
    </lineage>
</organism>
<proteinExistence type="predicted"/>
<evidence type="ECO:0000256" key="4">
    <source>
        <dbReference type="ARBA" id="ARBA00022679"/>
    </source>
</evidence>
<evidence type="ECO:0000256" key="2">
    <source>
        <dbReference type="ARBA" id="ARBA00022475"/>
    </source>
</evidence>
<keyword evidence="3" id="KW-0997">Cell inner membrane</keyword>
<dbReference type="GO" id="GO:1901137">
    <property type="term" value="P:carbohydrate derivative biosynthetic process"/>
    <property type="evidence" value="ECO:0007669"/>
    <property type="project" value="UniProtKB-ARBA"/>
</dbReference>
<keyword evidence="5" id="KW-0472">Membrane</keyword>
<evidence type="ECO:0008006" key="8">
    <source>
        <dbReference type="Google" id="ProtNLM"/>
    </source>
</evidence>